<organism evidence="1 2">
    <name type="scientific">Austropuccinia psidii MF-1</name>
    <dbReference type="NCBI Taxonomy" id="1389203"/>
    <lineage>
        <taxon>Eukaryota</taxon>
        <taxon>Fungi</taxon>
        <taxon>Dikarya</taxon>
        <taxon>Basidiomycota</taxon>
        <taxon>Pucciniomycotina</taxon>
        <taxon>Pucciniomycetes</taxon>
        <taxon>Pucciniales</taxon>
        <taxon>Sphaerophragmiaceae</taxon>
        <taxon>Austropuccinia</taxon>
    </lineage>
</organism>
<evidence type="ECO:0000313" key="1">
    <source>
        <dbReference type="EMBL" id="MBW0583532.1"/>
    </source>
</evidence>
<keyword evidence="2" id="KW-1185">Reference proteome</keyword>
<name>A0A9Q3KPP2_9BASI</name>
<comment type="caution">
    <text evidence="1">The sequence shown here is derived from an EMBL/GenBank/DDBJ whole genome shotgun (WGS) entry which is preliminary data.</text>
</comment>
<dbReference type="EMBL" id="AVOT02115397">
    <property type="protein sequence ID" value="MBW0583532.1"/>
    <property type="molecule type" value="Genomic_DNA"/>
</dbReference>
<proteinExistence type="predicted"/>
<protein>
    <submittedName>
        <fullName evidence="1">Uncharacterized protein</fullName>
    </submittedName>
</protein>
<gene>
    <name evidence="1" type="ORF">O181_123247</name>
</gene>
<dbReference type="AlphaFoldDB" id="A0A9Q3KPP2"/>
<accession>A0A9Q3KPP2</accession>
<sequence>MFAIGWRKCSTKNEQFGLYGSVGKIENAKDEWQNRGANLSLVPTMLKAPYTYAGYQRFTRKSLHLYELLTIQKTPYGGAGSQQFTRQSLRL</sequence>
<evidence type="ECO:0000313" key="2">
    <source>
        <dbReference type="Proteomes" id="UP000765509"/>
    </source>
</evidence>
<reference evidence="1" key="1">
    <citation type="submission" date="2021-03" db="EMBL/GenBank/DDBJ databases">
        <title>Draft genome sequence of rust myrtle Austropuccinia psidii MF-1, a brazilian biotype.</title>
        <authorList>
            <person name="Quecine M.C."/>
            <person name="Pachon D.M.R."/>
            <person name="Bonatelli M.L."/>
            <person name="Correr F.H."/>
            <person name="Franceschini L.M."/>
            <person name="Leite T.F."/>
            <person name="Margarido G.R.A."/>
            <person name="Almeida C.A."/>
            <person name="Ferrarezi J.A."/>
            <person name="Labate C.A."/>
        </authorList>
    </citation>
    <scope>NUCLEOTIDE SEQUENCE</scope>
    <source>
        <strain evidence="1">MF-1</strain>
    </source>
</reference>
<dbReference type="Proteomes" id="UP000765509">
    <property type="component" value="Unassembled WGS sequence"/>
</dbReference>